<keyword evidence="3" id="KW-1185">Reference proteome</keyword>
<dbReference type="EMBL" id="SRLO01000091">
    <property type="protein sequence ID" value="TNN76715.1"/>
    <property type="molecule type" value="Genomic_DNA"/>
</dbReference>
<gene>
    <name evidence="2" type="ORF">EYF80_013167</name>
</gene>
<organism evidence="2 3">
    <name type="scientific">Liparis tanakae</name>
    <name type="common">Tanaka's snailfish</name>
    <dbReference type="NCBI Taxonomy" id="230148"/>
    <lineage>
        <taxon>Eukaryota</taxon>
        <taxon>Metazoa</taxon>
        <taxon>Chordata</taxon>
        <taxon>Craniata</taxon>
        <taxon>Vertebrata</taxon>
        <taxon>Euteleostomi</taxon>
        <taxon>Actinopterygii</taxon>
        <taxon>Neopterygii</taxon>
        <taxon>Teleostei</taxon>
        <taxon>Neoteleostei</taxon>
        <taxon>Acanthomorphata</taxon>
        <taxon>Eupercaria</taxon>
        <taxon>Perciformes</taxon>
        <taxon>Cottioidei</taxon>
        <taxon>Cottales</taxon>
        <taxon>Liparidae</taxon>
        <taxon>Liparis</taxon>
    </lineage>
</organism>
<feature type="compositionally biased region" description="Basic and acidic residues" evidence="1">
    <location>
        <begin position="1"/>
        <end position="11"/>
    </location>
</feature>
<feature type="compositionally biased region" description="Polar residues" evidence="1">
    <location>
        <begin position="23"/>
        <end position="34"/>
    </location>
</feature>
<sequence>MLHLFRERTGRTDGQPEEFRGTTVAQTKSSTSKSPLGMPSLRLTSVLLRSLSKLGNMSNSKSPHDLRERQEETIQDFLSHLEPLWLVELDGGLALDEALIERAALHPPLLFEHFLLAVDAAHDVDVPAVLQVLGAQARQVGQLEQGLVVGGCVGVGPLQVEGFLFPVLAEELLRPHGLDEALEQADRAVEAQGGLGLHVLYLALFGRELLVATAPSLCADEPRLMLVGGSAPPFIRMSTTWLQI</sequence>
<evidence type="ECO:0000256" key="1">
    <source>
        <dbReference type="SAM" id="MobiDB-lite"/>
    </source>
</evidence>
<dbReference type="Proteomes" id="UP000314294">
    <property type="component" value="Unassembled WGS sequence"/>
</dbReference>
<reference evidence="2 3" key="1">
    <citation type="submission" date="2019-03" db="EMBL/GenBank/DDBJ databases">
        <title>First draft genome of Liparis tanakae, snailfish: a comprehensive survey of snailfish specific genes.</title>
        <authorList>
            <person name="Kim W."/>
            <person name="Song I."/>
            <person name="Jeong J.-H."/>
            <person name="Kim D."/>
            <person name="Kim S."/>
            <person name="Ryu S."/>
            <person name="Song J.Y."/>
            <person name="Lee S.K."/>
        </authorList>
    </citation>
    <scope>NUCLEOTIDE SEQUENCE [LARGE SCALE GENOMIC DNA]</scope>
    <source>
        <tissue evidence="2">Muscle</tissue>
    </source>
</reference>
<evidence type="ECO:0000313" key="3">
    <source>
        <dbReference type="Proteomes" id="UP000314294"/>
    </source>
</evidence>
<dbReference type="AlphaFoldDB" id="A0A4Z2IGD0"/>
<feature type="region of interest" description="Disordered" evidence="1">
    <location>
        <begin position="1"/>
        <end position="38"/>
    </location>
</feature>
<name>A0A4Z2IGD0_9TELE</name>
<comment type="caution">
    <text evidence="2">The sequence shown here is derived from an EMBL/GenBank/DDBJ whole genome shotgun (WGS) entry which is preliminary data.</text>
</comment>
<evidence type="ECO:0000313" key="2">
    <source>
        <dbReference type="EMBL" id="TNN76715.1"/>
    </source>
</evidence>
<protein>
    <submittedName>
        <fullName evidence="2">Uncharacterized protein</fullName>
    </submittedName>
</protein>
<accession>A0A4Z2IGD0</accession>
<proteinExistence type="predicted"/>